<evidence type="ECO:0000256" key="1">
    <source>
        <dbReference type="SAM" id="Phobius"/>
    </source>
</evidence>
<dbReference type="EMBL" id="JADDOJ010000016">
    <property type="protein sequence ID" value="MBE7940096.1"/>
    <property type="molecule type" value="Genomic_DNA"/>
</dbReference>
<sequence>MKRIPLPAAIHEFLRHGERAGSVIIWSIAAICGVCFTGAVLAIAFLK</sequence>
<keyword evidence="1" id="KW-1133">Transmembrane helix</keyword>
<evidence type="ECO:0000313" key="3">
    <source>
        <dbReference type="Proteomes" id="UP000715965"/>
    </source>
</evidence>
<proteinExistence type="predicted"/>
<dbReference type="Proteomes" id="UP000715965">
    <property type="component" value="Unassembled WGS sequence"/>
</dbReference>
<gene>
    <name evidence="2" type="ORF">IM725_05870</name>
</gene>
<name>A0ABR9SCS5_9BURK</name>
<organism evidence="2 3">
    <name type="scientific">Ramlibacter aquaticus</name>
    <dbReference type="NCBI Taxonomy" id="2780094"/>
    <lineage>
        <taxon>Bacteria</taxon>
        <taxon>Pseudomonadati</taxon>
        <taxon>Pseudomonadota</taxon>
        <taxon>Betaproteobacteria</taxon>
        <taxon>Burkholderiales</taxon>
        <taxon>Comamonadaceae</taxon>
        <taxon>Ramlibacter</taxon>
    </lineage>
</organism>
<protein>
    <submittedName>
        <fullName evidence="2">Uncharacterized protein</fullName>
    </submittedName>
</protein>
<feature type="transmembrane region" description="Helical" evidence="1">
    <location>
        <begin position="23"/>
        <end position="46"/>
    </location>
</feature>
<dbReference type="RefSeq" id="WP_193779640.1">
    <property type="nucleotide sequence ID" value="NZ_JADDOJ010000016.1"/>
</dbReference>
<accession>A0ABR9SCS5</accession>
<keyword evidence="3" id="KW-1185">Reference proteome</keyword>
<keyword evidence="1" id="KW-0472">Membrane</keyword>
<comment type="caution">
    <text evidence="2">The sequence shown here is derived from an EMBL/GenBank/DDBJ whole genome shotgun (WGS) entry which is preliminary data.</text>
</comment>
<evidence type="ECO:0000313" key="2">
    <source>
        <dbReference type="EMBL" id="MBE7940096.1"/>
    </source>
</evidence>
<keyword evidence="1" id="KW-0812">Transmembrane</keyword>
<reference evidence="2 3" key="1">
    <citation type="submission" date="2020-10" db="EMBL/GenBank/DDBJ databases">
        <title>Draft genome of Ramlibacter aquaticus LMG 30558.</title>
        <authorList>
            <person name="Props R."/>
        </authorList>
    </citation>
    <scope>NUCLEOTIDE SEQUENCE [LARGE SCALE GENOMIC DNA]</scope>
    <source>
        <strain evidence="2 3">LMG 30558</strain>
    </source>
</reference>